<dbReference type="NCBIfam" id="TIGR04520">
    <property type="entry name" value="ECF_ATPase_1"/>
    <property type="match status" value="1"/>
</dbReference>
<dbReference type="SUPFAM" id="SSF52540">
    <property type="entry name" value="P-loop containing nucleoside triphosphate hydrolases"/>
    <property type="match status" value="1"/>
</dbReference>
<evidence type="ECO:0000256" key="7">
    <source>
        <dbReference type="ARBA" id="ARBA00022967"/>
    </source>
</evidence>
<keyword evidence="4" id="KW-1003">Cell membrane</keyword>
<dbReference type="PANTHER" id="PTHR43553">
    <property type="entry name" value="HEAVY METAL TRANSPORTER"/>
    <property type="match status" value="1"/>
</dbReference>
<evidence type="ECO:0000256" key="6">
    <source>
        <dbReference type="ARBA" id="ARBA00022840"/>
    </source>
</evidence>
<dbReference type="EMBL" id="JARVLH010000007">
    <property type="protein sequence ID" value="MEX5286027.1"/>
    <property type="molecule type" value="Genomic_DNA"/>
</dbReference>
<organism evidence="10 11">
    <name type="scientific">Selenomonas sputigena</name>
    <dbReference type="NCBI Taxonomy" id="69823"/>
    <lineage>
        <taxon>Bacteria</taxon>
        <taxon>Bacillati</taxon>
        <taxon>Bacillota</taxon>
        <taxon>Negativicutes</taxon>
        <taxon>Selenomonadales</taxon>
        <taxon>Selenomonadaceae</taxon>
        <taxon>Selenomonas</taxon>
    </lineage>
</organism>
<dbReference type="PROSITE" id="PS50893">
    <property type="entry name" value="ABC_TRANSPORTER_2"/>
    <property type="match status" value="1"/>
</dbReference>
<dbReference type="InterPro" id="IPR050095">
    <property type="entry name" value="ECF_ABC_transporter_ATP-bd"/>
</dbReference>
<feature type="domain" description="ABC transporter" evidence="9">
    <location>
        <begin position="5"/>
        <end position="243"/>
    </location>
</feature>
<keyword evidence="3" id="KW-0813">Transport</keyword>
<accession>A0ABV3X750</accession>
<dbReference type="InterPro" id="IPR015856">
    <property type="entry name" value="ABC_transpr_CbiO/EcfA_su"/>
</dbReference>
<keyword evidence="6" id="KW-0067">ATP-binding</keyword>
<comment type="caution">
    <text evidence="10">The sequence shown here is derived from an EMBL/GenBank/DDBJ whole genome shotgun (WGS) entry which is preliminary data.</text>
</comment>
<evidence type="ECO:0000313" key="11">
    <source>
        <dbReference type="Proteomes" id="UP001559623"/>
    </source>
</evidence>
<evidence type="ECO:0000256" key="4">
    <source>
        <dbReference type="ARBA" id="ARBA00022475"/>
    </source>
</evidence>
<evidence type="ECO:0000256" key="8">
    <source>
        <dbReference type="ARBA" id="ARBA00023136"/>
    </source>
</evidence>
<evidence type="ECO:0000313" key="10">
    <source>
        <dbReference type="EMBL" id="MEX5286027.1"/>
    </source>
</evidence>
<dbReference type="Gene3D" id="3.40.50.300">
    <property type="entry name" value="P-loop containing nucleotide triphosphate hydrolases"/>
    <property type="match status" value="1"/>
</dbReference>
<sequence length="277" mass="29891">MGEFIRAEHLSHVFHAGEEGAYTALSDVSLSVAEGEFLAVLGTNGSGKSTLARHFNALLLPTEGRCIVAGIDTKEAEALWPLRRHVSMVFQNPDNQLIAAVVEDDVAFGPENLGVEPAEIRRRVDEALCAVGMEHYRKAAPHLLSGGQKQRVAIAGALAMQTHCLVLDEPTAMLDPLGRQEVLETVQRLNKERGITVIYITHFMEEAAAADRIVVMESGRAAAEGTPREIFQDVAGMKARGLAVPLAVELAAFLRGKGLSLPEDILTDKDLVRALCP</sequence>
<evidence type="ECO:0000256" key="2">
    <source>
        <dbReference type="ARBA" id="ARBA00005417"/>
    </source>
</evidence>
<evidence type="ECO:0000256" key="5">
    <source>
        <dbReference type="ARBA" id="ARBA00022741"/>
    </source>
</evidence>
<dbReference type="InterPro" id="IPR027417">
    <property type="entry name" value="P-loop_NTPase"/>
</dbReference>
<dbReference type="Pfam" id="PF00005">
    <property type="entry name" value="ABC_tran"/>
    <property type="match status" value="1"/>
</dbReference>
<keyword evidence="5" id="KW-0547">Nucleotide-binding</keyword>
<comment type="similarity">
    <text evidence="2">Belongs to the ABC transporter superfamily.</text>
</comment>
<evidence type="ECO:0000259" key="9">
    <source>
        <dbReference type="PROSITE" id="PS50893"/>
    </source>
</evidence>
<keyword evidence="7" id="KW-1278">Translocase</keyword>
<dbReference type="InterPro" id="IPR003593">
    <property type="entry name" value="AAA+_ATPase"/>
</dbReference>
<dbReference type="InterPro" id="IPR017871">
    <property type="entry name" value="ABC_transporter-like_CS"/>
</dbReference>
<keyword evidence="8" id="KW-0472">Membrane</keyword>
<dbReference type="RefSeq" id="WP_368847745.1">
    <property type="nucleotide sequence ID" value="NZ_CP194411.1"/>
</dbReference>
<name>A0ABV3X750_9FIRM</name>
<dbReference type="InterPro" id="IPR030947">
    <property type="entry name" value="EcfA_1"/>
</dbReference>
<reference evidence="10 11" key="1">
    <citation type="submission" date="2023-04" db="EMBL/GenBank/DDBJ databases">
        <title>Genome Sequence of Selenomonas sputigena ATCC 33150.</title>
        <authorList>
            <person name="Miller D.P."/>
            <person name="Anvari S."/>
            <person name="Polson S.W."/>
            <person name="Macdonald M."/>
            <person name="Mcdowell J.V."/>
        </authorList>
    </citation>
    <scope>NUCLEOTIDE SEQUENCE [LARGE SCALE GENOMIC DNA]</scope>
    <source>
        <strain evidence="10 11">ATCC 33150</strain>
    </source>
</reference>
<dbReference type="Proteomes" id="UP001559623">
    <property type="component" value="Unassembled WGS sequence"/>
</dbReference>
<comment type="subcellular location">
    <subcellularLocation>
        <location evidence="1">Cell membrane</location>
        <topology evidence="1">Peripheral membrane protein</topology>
    </subcellularLocation>
</comment>
<dbReference type="SMART" id="SM00382">
    <property type="entry name" value="AAA"/>
    <property type="match status" value="1"/>
</dbReference>
<protein>
    <submittedName>
        <fullName evidence="10">Energy-coupling factor transporter ATPase</fullName>
    </submittedName>
</protein>
<dbReference type="PROSITE" id="PS00211">
    <property type="entry name" value="ABC_TRANSPORTER_1"/>
    <property type="match status" value="1"/>
</dbReference>
<gene>
    <name evidence="10" type="ORF">QCO44_10365</name>
</gene>
<keyword evidence="11" id="KW-1185">Reference proteome</keyword>
<dbReference type="PANTHER" id="PTHR43553:SF24">
    <property type="entry name" value="ENERGY-COUPLING FACTOR TRANSPORTER ATP-BINDING PROTEIN ECFA1"/>
    <property type="match status" value="1"/>
</dbReference>
<evidence type="ECO:0000256" key="1">
    <source>
        <dbReference type="ARBA" id="ARBA00004202"/>
    </source>
</evidence>
<evidence type="ECO:0000256" key="3">
    <source>
        <dbReference type="ARBA" id="ARBA00022448"/>
    </source>
</evidence>
<dbReference type="InterPro" id="IPR003439">
    <property type="entry name" value="ABC_transporter-like_ATP-bd"/>
</dbReference>
<dbReference type="CDD" id="cd03225">
    <property type="entry name" value="ABC_cobalt_CbiO_domain1"/>
    <property type="match status" value="1"/>
</dbReference>
<proteinExistence type="inferred from homology"/>